<keyword evidence="1" id="KW-0175">Coiled coil</keyword>
<protein>
    <submittedName>
        <fullName evidence="3">Uncharacterized protein</fullName>
    </submittedName>
</protein>
<proteinExistence type="predicted"/>
<reference evidence="3 4" key="1">
    <citation type="journal article" date="2018" name="Genome Biol. Evol.">
        <title>Complete Genome Sequence of Streptococcus ruminantium sp. nov. GUT-187T (=DSM 104980T =JCM 31869T), the Type Strain of S. ruminantium, and Comparison with Genome Sequences of Streptococcus suis Strains.</title>
        <authorList>
            <person name="Tohya M."/>
            <person name="Sekizaki T."/>
            <person name="Miyoshi-Akiyama T."/>
        </authorList>
    </citation>
    <scope>NUCLEOTIDE SEQUENCE [LARGE SCALE GENOMIC DNA]</scope>
    <source>
        <strain evidence="3 4">GUT187T</strain>
    </source>
</reference>
<dbReference type="GeneID" id="52229025"/>
<keyword evidence="2" id="KW-0472">Membrane</keyword>
<feature type="transmembrane region" description="Helical" evidence="2">
    <location>
        <begin position="51"/>
        <end position="70"/>
    </location>
</feature>
<feature type="coiled-coil region" evidence="1">
    <location>
        <begin position="73"/>
        <end position="100"/>
    </location>
</feature>
<accession>A0A2Z5TXE5</accession>
<evidence type="ECO:0000313" key="3">
    <source>
        <dbReference type="EMBL" id="BBA92061.1"/>
    </source>
</evidence>
<dbReference type="OrthoDB" id="2236963at2"/>
<keyword evidence="2" id="KW-1133">Transmembrane helix</keyword>
<evidence type="ECO:0000313" key="4">
    <source>
        <dbReference type="Proteomes" id="UP000269331"/>
    </source>
</evidence>
<sequence length="424" mass="50419">MKKNLNRIISFIIFIVIIFLIALPLLEHSLNEFSFLGDIKLYFSSDGNKSYFEVMLSVITVLTTFLVFYWQNQIEINNKNKEIKQEKEKQEQLYLEQREREHAVVRPLFLVELQGKFSVIRLFLRESAPLTNITVYYQNVENESFQEEFVGNAVSGDCIFRFDSDKLESAIIECRTYLEEQIYFQYHVGNNLIHYRVVDGEDLSYISGVLKRRILNNIVENSLNHVIEIYHIQLQHSLHESIFFNKFIDFFSNHKQYWRTAGENKLLKLSVLLGEDNIEAALSRSIGLDSKQDYDQTPEILIDLLMVINKYLKDDWYTNCEGAPKEREYFIGNIRNYQETEIGKYIERFESEPINREMIVQYIDDLIIYLQKNIKMVDFPLRVIEVYLKRYVTISKAIIEHPNEVKHVKTQIRNDLRKVFSKYI</sequence>
<feature type="transmembrane region" description="Helical" evidence="2">
    <location>
        <begin position="7"/>
        <end position="26"/>
    </location>
</feature>
<keyword evidence="2" id="KW-0812">Transmembrane</keyword>
<evidence type="ECO:0000256" key="1">
    <source>
        <dbReference type="SAM" id="Coils"/>
    </source>
</evidence>
<dbReference type="KEGG" id="srq:SR187_2260"/>
<dbReference type="AlphaFoldDB" id="A0A2Z5TXE5"/>
<gene>
    <name evidence="3" type="ORF">SR187_2260</name>
</gene>
<dbReference type="Proteomes" id="UP000269331">
    <property type="component" value="Chromosome"/>
</dbReference>
<dbReference type="RefSeq" id="WP_120171367.1">
    <property type="nucleotide sequence ID" value="NZ_AP018400.1"/>
</dbReference>
<organism evidence="3 4">
    <name type="scientific">Streptococcus ruminantium</name>
    <dbReference type="NCBI Taxonomy" id="1917441"/>
    <lineage>
        <taxon>Bacteria</taxon>
        <taxon>Bacillati</taxon>
        <taxon>Bacillota</taxon>
        <taxon>Bacilli</taxon>
        <taxon>Lactobacillales</taxon>
        <taxon>Streptococcaceae</taxon>
        <taxon>Streptococcus</taxon>
    </lineage>
</organism>
<name>A0A2Z5TXE5_9STRE</name>
<evidence type="ECO:0000256" key="2">
    <source>
        <dbReference type="SAM" id="Phobius"/>
    </source>
</evidence>
<dbReference type="EMBL" id="AP018400">
    <property type="protein sequence ID" value="BBA92061.1"/>
    <property type="molecule type" value="Genomic_DNA"/>
</dbReference>